<dbReference type="GO" id="GO:0019028">
    <property type="term" value="C:viral capsid"/>
    <property type="evidence" value="ECO:0007669"/>
    <property type="project" value="UniProtKB-KW"/>
</dbReference>
<dbReference type="OrthoDB" id="7560at10239"/>
<protein>
    <submittedName>
        <fullName evidence="4">Capsid triplex subunit 2</fullName>
    </submittedName>
</protein>
<dbReference type="SMR" id="A0A0B4Q5C8"/>
<dbReference type="HAMAP" id="MF_04019">
    <property type="entry name" value="HSV_TRX2"/>
    <property type="match status" value="1"/>
</dbReference>
<dbReference type="EMBL" id="KM924294">
    <property type="protein sequence ID" value="AIU39472.1"/>
    <property type="molecule type" value="Genomic_DNA"/>
</dbReference>
<evidence type="ECO:0000313" key="5">
    <source>
        <dbReference type="Proteomes" id="UP000163076"/>
    </source>
</evidence>
<evidence type="ECO:0000256" key="1">
    <source>
        <dbReference type="ARBA" id="ARBA00022561"/>
    </source>
</evidence>
<dbReference type="RefSeq" id="NP_042622.1">
    <property type="nucleotide sequence ID" value="NC_001650.2"/>
</dbReference>
<dbReference type="GeneID" id="1461081"/>
<accession>A0A0B4Q5C8</accession>
<dbReference type="InterPro" id="IPR002690">
    <property type="entry name" value="Herpes_capsid_2"/>
</dbReference>
<organism evidence="4 5">
    <name type="scientific">Equid gammaherpesvirus 2</name>
    <name type="common">Equine herpesvirus 2</name>
    <dbReference type="NCBI Taxonomy" id="12657"/>
    <lineage>
        <taxon>Viruses</taxon>
        <taxon>Duplodnaviria</taxon>
        <taxon>Heunggongvirae</taxon>
        <taxon>Peploviricota</taxon>
        <taxon>Herviviricetes</taxon>
        <taxon>Herpesvirales</taxon>
        <taxon>Orthoherpesviridae</taxon>
        <taxon>Gammaherpesvirinae</taxon>
        <taxon>Percavirus</taxon>
        <taxon>Percavirus equidgamma2</taxon>
    </lineage>
</organism>
<evidence type="ECO:0000313" key="4">
    <source>
        <dbReference type="EMBL" id="AIU39472.1"/>
    </source>
</evidence>
<keyword evidence="3" id="KW-0946">Virion</keyword>
<sequence>MQVDSRIVVTLTSRLYADEISKLQERVGSVVPLKDSHRLQNLNSVGMYSVYMRNVAPDFVAMFSYLSEATLAILDEVTPDTLVFSRLDHSQNYELKNVYYPSFAWHSHTLLTVVPPVFGREAATVALESNGFEIVFPVVMPHALAQAVLQKLMLYNIYARLSDANVGDVNMDHVRFHATTLHHMGRAYTLHIDQANPGGMLGLLDNLAIYLAIISALLPNSLARLLPAIMRHEQHELLNIFAGVAPPDDGGDFNIEDDMQKMESFMAYMQSVSSIFNLGPKLRLGQYSSETQSGTAWLAS</sequence>
<evidence type="ECO:0000256" key="2">
    <source>
        <dbReference type="ARBA" id="ARBA00022562"/>
    </source>
</evidence>
<keyword evidence="2" id="KW-1048">Host nucleus</keyword>
<evidence type="ECO:0000256" key="3">
    <source>
        <dbReference type="ARBA" id="ARBA00022844"/>
    </source>
</evidence>
<dbReference type="KEGG" id="vg:1461081"/>
<dbReference type="Proteomes" id="UP000163076">
    <property type="component" value="Segment"/>
</dbReference>
<dbReference type="Pfam" id="PF01802">
    <property type="entry name" value="Herpes_V23"/>
    <property type="match status" value="1"/>
</dbReference>
<dbReference type="GO" id="GO:0005198">
    <property type="term" value="F:structural molecule activity"/>
    <property type="evidence" value="ECO:0007669"/>
    <property type="project" value="InterPro"/>
</dbReference>
<reference evidence="4 5" key="1">
    <citation type="journal article" date="2015" name="Genome Announc.">
        <title>Genome sequences of equid herpesviruses 2 and 5.</title>
        <authorList>
            <person name="Wilkie G.S."/>
            <person name="Kerr K."/>
            <person name="Stewart J.P."/>
            <person name="Studdert M.J."/>
            <person name="Davison A.J."/>
        </authorList>
    </citation>
    <scope>NUCLEOTIDE SEQUENCE [LARGE SCALE GENOMIC DNA]</scope>
    <source>
        <strain evidence="4">G9/92</strain>
    </source>
</reference>
<name>A0A0B4Q5C8_9GAMA</name>
<gene>
    <name evidence="4" type="primary">ORF26</name>
</gene>
<proteinExistence type="inferred from homology"/>
<keyword evidence="1" id="KW-0167">Capsid protein</keyword>